<gene>
    <name evidence="1" type="ORF">SAMN04488570_2553</name>
</gene>
<evidence type="ECO:0000313" key="2">
    <source>
        <dbReference type="Proteomes" id="UP000198859"/>
    </source>
</evidence>
<organism evidence="1 2">
    <name type="scientific">Nocardioides scoriae</name>
    <dbReference type="NCBI Taxonomy" id="642780"/>
    <lineage>
        <taxon>Bacteria</taxon>
        <taxon>Bacillati</taxon>
        <taxon>Actinomycetota</taxon>
        <taxon>Actinomycetes</taxon>
        <taxon>Propionibacteriales</taxon>
        <taxon>Nocardioidaceae</taxon>
        <taxon>Nocardioides</taxon>
    </lineage>
</organism>
<dbReference type="PROSITE" id="PS51318">
    <property type="entry name" value="TAT"/>
    <property type="match status" value="1"/>
</dbReference>
<proteinExistence type="predicted"/>
<dbReference type="STRING" id="642780.SAMN04488570_2553"/>
<evidence type="ECO:0000313" key="1">
    <source>
        <dbReference type="EMBL" id="SDS73043.1"/>
    </source>
</evidence>
<reference evidence="2" key="1">
    <citation type="submission" date="2016-10" db="EMBL/GenBank/DDBJ databases">
        <authorList>
            <person name="Varghese N."/>
            <person name="Submissions S."/>
        </authorList>
    </citation>
    <scope>NUCLEOTIDE SEQUENCE [LARGE SCALE GENOMIC DNA]</scope>
    <source>
        <strain evidence="2">DSM 22127</strain>
    </source>
</reference>
<evidence type="ECO:0008006" key="3">
    <source>
        <dbReference type="Google" id="ProtNLM"/>
    </source>
</evidence>
<dbReference type="PANTHER" id="PTHR35399">
    <property type="entry name" value="SLR8030 PROTEIN"/>
    <property type="match status" value="1"/>
</dbReference>
<accession>A0A1H1UKQ1</accession>
<protein>
    <recommendedName>
        <fullName evidence="3">Tat (Twin-arginine translocation) pathway signal sequence</fullName>
    </recommendedName>
</protein>
<dbReference type="InterPro" id="IPR006311">
    <property type="entry name" value="TAT_signal"/>
</dbReference>
<keyword evidence="2" id="KW-1185">Reference proteome</keyword>
<dbReference type="OrthoDB" id="5169219at2"/>
<dbReference type="Pfam" id="PF05787">
    <property type="entry name" value="PhoX"/>
    <property type="match status" value="2"/>
</dbReference>
<sequence>MTQHDTSPTDLEDHLRRSSQALTRRSLLLGTGAAGLAIGLAGRSDALYTSMPEAGRRGPRRGYGPLVRDPRGILDLPRGFSYRILSREGQPMRSGGGLVPSNHDGMGSFKTARGGFRLVRNHEVYPDAEHFVPTEGLATTYDPGAGGGTTNLLLSSSLKVRAEYVSLGGTAINCSGGITPWGTWLTCEETEDKAGVGNYEKDHGWIFEVDPYDNTRNADPFPLKDMGRFMHEAVAIDPGTGIAYETEDAFSGAPLGSYYRFVPNKPGGGYGSLRAGGNLQALHVPGLEDLSTVREAGTTFRDIEWLDVPDPTAAQTPTRAQDYPKPITRGQKLEGAWWGRSDHSSYFVSSFARPKDGSQRSHDGQVWRYDPRRNTLTLELIFLGDDSDDRYECPDNICVSPYGGLMICEDSSGENYLLGTTAGGDPFVFARNRQQIGGGNTGELSGVSFSPGGRVMFFNVYDPGTTFAVTGPWKRR</sequence>
<dbReference type="EMBL" id="LT629757">
    <property type="protein sequence ID" value="SDS73043.1"/>
    <property type="molecule type" value="Genomic_DNA"/>
</dbReference>
<dbReference type="PANTHER" id="PTHR35399:SF4">
    <property type="entry name" value="MEMBRANE PROTEIN"/>
    <property type="match status" value="1"/>
</dbReference>
<dbReference type="AlphaFoldDB" id="A0A1H1UKQ1"/>
<dbReference type="RefSeq" id="WP_091730256.1">
    <property type="nucleotide sequence ID" value="NZ_LT629757.1"/>
</dbReference>
<name>A0A1H1UKQ1_9ACTN</name>
<dbReference type="InterPro" id="IPR008557">
    <property type="entry name" value="PhoX"/>
</dbReference>
<dbReference type="Proteomes" id="UP000198859">
    <property type="component" value="Chromosome I"/>
</dbReference>
<dbReference type="SUPFAM" id="SSF63829">
    <property type="entry name" value="Calcium-dependent phosphotriesterase"/>
    <property type="match status" value="1"/>
</dbReference>